<proteinExistence type="predicted"/>
<accession>A0A8S5UR91</accession>
<reference evidence="1" key="1">
    <citation type="journal article" date="2021" name="Proc. Natl. Acad. Sci. U.S.A.">
        <title>A Catalog of Tens of Thousands of Viruses from Human Metagenomes Reveals Hidden Associations with Chronic Diseases.</title>
        <authorList>
            <person name="Tisza M.J."/>
            <person name="Buck C.B."/>
        </authorList>
    </citation>
    <scope>NUCLEOTIDE SEQUENCE</scope>
    <source>
        <strain evidence="1">CtsIb3</strain>
    </source>
</reference>
<evidence type="ECO:0000313" key="1">
    <source>
        <dbReference type="EMBL" id="DAF97005.1"/>
    </source>
</evidence>
<organism evidence="1">
    <name type="scientific">Myoviridae sp. ctsIb3</name>
    <dbReference type="NCBI Taxonomy" id="2825189"/>
    <lineage>
        <taxon>Viruses</taxon>
        <taxon>Duplodnaviria</taxon>
        <taxon>Heunggongvirae</taxon>
        <taxon>Uroviricota</taxon>
        <taxon>Caudoviricetes</taxon>
    </lineage>
</organism>
<name>A0A8S5UR91_9CAUD</name>
<protein>
    <submittedName>
        <fullName evidence="1">Cas protein</fullName>
    </submittedName>
</protein>
<sequence>MKTKILKVKITFLEPVLGTWPSNQNVARDFIASKSPDAATIEDEVAALGADAVADKGMTVFPRNENGEPVLYDYQIKGFFKDSCGMLARVGGKTETGKKRAVNESGKLSAYKKVIDGLIFPQPRMIPIKVNGKIGDCQRPLRAQTAQGERVSLANSEEIPAGSTCEFEILLMDESLENAVLEWLDYGVLRGIGQWRNSGKGRFTFDIID</sequence>
<dbReference type="EMBL" id="BK016124">
    <property type="protein sequence ID" value="DAF97005.1"/>
    <property type="molecule type" value="Genomic_DNA"/>
</dbReference>